<organism evidence="5 6">
    <name type="scientific">Bradyrhizobium diazoefficiens</name>
    <dbReference type="NCBI Taxonomy" id="1355477"/>
    <lineage>
        <taxon>Bacteria</taxon>
        <taxon>Pseudomonadati</taxon>
        <taxon>Pseudomonadota</taxon>
        <taxon>Alphaproteobacteria</taxon>
        <taxon>Hyphomicrobiales</taxon>
        <taxon>Nitrobacteraceae</taxon>
        <taxon>Bradyrhizobium</taxon>
    </lineage>
</organism>
<protein>
    <submittedName>
        <fullName evidence="5">Transcriptional regulator</fullName>
    </submittedName>
</protein>
<dbReference type="InterPro" id="IPR019734">
    <property type="entry name" value="TPR_rpt"/>
</dbReference>
<dbReference type="EMBL" id="AP014685">
    <property type="protein sequence ID" value="BAR54575.1"/>
    <property type="molecule type" value="Genomic_DNA"/>
</dbReference>
<keyword evidence="1" id="KW-0805">Transcription regulation</keyword>
<keyword evidence="2" id="KW-0804">Transcription</keyword>
<proteinExistence type="predicted"/>
<dbReference type="SMART" id="SM01043">
    <property type="entry name" value="BTAD"/>
    <property type="match status" value="1"/>
</dbReference>
<reference evidence="5 6" key="1">
    <citation type="submission" date="2014-11" db="EMBL/GenBank/DDBJ databases">
        <title>Symbiosis island explosion on the genome of extra-slow-growing strains of soybean bradyrhizobia with massive insertion sequences.</title>
        <authorList>
            <person name="Iida T."/>
            <person name="Minamisawa K."/>
        </authorList>
    </citation>
    <scope>NUCLEOTIDE SEQUENCE [LARGE SCALE GENOMIC DNA]</scope>
    <source>
        <strain evidence="5 6">NK6</strain>
    </source>
</reference>
<dbReference type="PANTHER" id="PTHR35807:SF1">
    <property type="entry name" value="TRANSCRIPTIONAL REGULATOR REDD"/>
    <property type="match status" value="1"/>
</dbReference>
<dbReference type="PANTHER" id="PTHR35807">
    <property type="entry name" value="TRANSCRIPTIONAL REGULATOR REDD-RELATED"/>
    <property type="match status" value="1"/>
</dbReference>
<evidence type="ECO:0000256" key="2">
    <source>
        <dbReference type="ARBA" id="ARBA00023163"/>
    </source>
</evidence>
<dbReference type="Proteomes" id="UP000063308">
    <property type="component" value="Chromosome"/>
</dbReference>
<dbReference type="GO" id="GO:0006355">
    <property type="term" value="P:regulation of DNA-templated transcription"/>
    <property type="evidence" value="ECO:0007669"/>
    <property type="project" value="InterPro"/>
</dbReference>
<evidence type="ECO:0000259" key="4">
    <source>
        <dbReference type="SMART" id="SM01043"/>
    </source>
</evidence>
<gene>
    <name evidence="5" type="ORF">NK6_1391</name>
</gene>
<dbReference type="AlphaFoldDB" id="A0A0E3VSV6"/>
<dbReference type="Gene3D" id="3.40.50.10610">
    <property type="entry name" value="ABC-type transport auxiliary lipoprotein component"/>
    <property type="match status" value="1"/>
</dbReference>
<dbReference type="GO" id="GO:0003677">
    <property type="term" value="F:DNA binding"/>
    <property type="evidence" value="ECO:0007669"/>
    <property type="project" value="InterPro"/>
</dbReference>
<dbReference type="PROSITE" id="PS50005">
    <property type="entry name" value="TPR"/>
    <property type="match status" value="1"/>
</dbReference>
<dbReference type="InterPro" id="IPR051677">
    <property type="entry name" value="AfsR-DnrI-RedD_regulator"/>
</dbReference>
<dbReference type="InterPro" id="IPR011990">
    <property type="entry name" value="TPR-like_helical_dom_sf"/>
</dbReference>
<dbReference type="InterPro" id="IPR016032">
    <property type="entry name" value="Sig_transdc_resp-reg_C-effctor"/>
</dbReference>
<dbReference type="RefSeq" id="WP_060908572.1">
    <property type="nucleotide sequence ID" value="NZ_JAFCKD010000012.1"/>
</dbReference>
<accession>A0A0E3VSV6</accession>
<dbReference type="Gene3D" id="1.25.40.10">
    <property type="entry name" value="Tetratricopeptide repeat domain"/>
    <property type="match status" value="2"/>
</dbReference>
<dbReference type="InterPro" id="IPR005158">
    <property type="entry name" value="BTAD"/>
</dbReference>
<name>A0A0E3VSV6_9BRAD</name>
<feature type="repeat" description="TPR" evidence="3">
    <location>
        <begin position="533"/>
        <end position="566"/>
    </location>
</feature>
<feature type="domain" description="Bacterial transcriptional activator" evidence="4">
    <location>
        <begin position="105"/>
        <end position="244"/>
    </location>
</feature>
<evidence type="ECO:0000256" key="1">
    <source>
        <dbReference type="ARBA" id="ARBA00023015"/>
    </source>
</evidence>
<sequence length="667" mass="72305">MATTTSAACPIFSLSLLGRFVLTGPDGAVSLPNKKLAGLLAFLACMAPDPQSREKLSTLLWGSHLDAQAKQNLRQALFKLRQILGQDALRSDGELVSLNAMVIACDVSQFEELVQDGSRDALSAAADLYRGRLADDISVGEESWSEWVAGERERLSELALGAMVTLGGHELSEGRAEQALRTGQRANALNNLREDSHRLIMRALSATGRNAEALKYYRDVVALLKRELSTEPDLATRSLAAELRSNHPQNAAPAAGEVAPEASPPPALVMHGERPSLVVLPFSNMSGDPEQDYFADGVTADIITALSRFRALVVIARGTSFALRDKGMTSQQIAQQLGVQYVLSGQIRKAGNRIRVSAELTHSGSEAQVWSDRYDRPLTDIFDLQDDVSSSVAAVVDPAVRSAEIERARRKPPTNLSAYDLYLRALHHLWGGTREDITKAIDLLRQSLSLDEARSPTLAALAWGLVMASPLGAHTSPDATTEALSLARRAVEQDGTDAFAHAVYGFTLFGPAGDNDQGRIHAVEAVRLNPSSAFAWGTLGMIDSMAGDYENAVTCLHRSLVLSPYDSMLHLWMTGLTASCFALGRHEDGIAWARKSVQHNPGNGTGHRMLAANLVAAGRLEEAREITRRRDATQKTTIRDLRAMRFFKQNDALERYLSAQQVAGVAD</sequence>
<evidence type="ECO:0000313" key="6">
    <source>
        <dbReference type="Proteomes" id="UP000063308"/>
    </source>
</evidence>
<evidence type="ECO:0000313" key="5">
    <source>
        <dbReference type="EMBL" id="BAR54575.1"/>
    </source>
</evidence>
<dbReference type="SUPFAM" id="SSF48452">
    <property type="entry name" value="TPR-like"/>
    <property type="match status" value="2"/>
</dbReference>
<dbReference type="InterPro" id="IPR036388">
    <property type="entry name" value="WH-like_DNA-bd_sf"/>
</dbReference>
<evidence type="ECO:0000256" key="3">
    <source>
        <dbReference type="PROSITE-ProRule" id="PRU00339"/>
    </source>
</evidence>
<keyword evidence="3" id="KW-0802">TPR repeat</keyword>
<dbReference type="Pfam" id="PF03704">
    <property type="entry name" value="BTAD"/>
    <property type="match status" value="1"/>
</dbReference>
<dbReference type="SUPFAM" id="SSF46894">
    <property type="entry name" value="C-terminal effector domain of the bipartite response regulators"/>
    <property type="match status" value="1"/>
</dbReference>
<dbReference type="Gene3D" id="1.10.10.10">
    <property type="entry name" value="Winged helix-like DNA-binding domain superfamily/Winged helix DNA-binding domain"/>
    <property type="match status" value="1"/>
</dbReference>